<name>A0A3B0SUL0_9ZZZZ</name>
<proteinExistence type="predicted"/>
<organism evidence="1">
    <name type="scientific">hydrothermal vent metagenome</name>
    <dbReference type="NCBI Taxonomy" id="652676"/>
    <lineage>
        <taxon>unclassified sequences</taxon>
        <taxon>metagenomes</taxon>
        <taxon>ecological metagenomes</taxon>
    </lineage>
</organism>
<gene>
    <name evidence="1" type="ORF">MNBD_ALPHA06-769</name>
</gene>
<dbReference type="AlphaFoldDB" id="A0A3B0SUL0"/>
<dbReference type="SUPFAM" id="SSF53335">
    <property type="entry name" value="S-adenosyl-L-methionine-dependent methyltransferases"/>
    <property type="match status" value="1"/>
</dbReference>
<accession>A0A3B0SUL0</accession>
<reference evidence="1" key="1">
    <citation type="submission" date="2018-06" db="EMBL/GenBank/DDBJ databases">
        <authorList>
            <person name="Zhirakovskaya E."/>
        </authorList>
    </citation>
    <scope>NUCLEOTIDE SEQUENCE</scope>
</reference>
<protein>
    <submittedName>
        <fullName evidence="1">Uncharacterized protein</fullName>
    </submittedName>
</protein>
<dbReference type="InterPro" id="IPR029063">
    <property type="entry name" value="SAM-dependent_MTases_sf"/>
</dbReference>
<dbReference type="EMBL" id="UOEE01000263">
    <property type="protein sequence ID" value="VAV98485.1"/>
    <property type="molecule type" value="Genomic_DNA"/>
</dbReference>
<sequence length="378" mass="42809">MNKKTGTGRPLRFYDNRQKYLAFVNTCNEKWKVAQRAARELAHCRPVPPAFRLFDAGMGDGTVLAHLMRAMHRRFPSIPFFIVGKEISLEDVRLSMEKLPDRFVEHPASVVVLTNLNYADAPWLMPRDPARAAQINWQEISLVGTSSFEFGEQLRDLDDLMVDGWQVKTSPKTGNPMFVKPTVMVIHRADHQFVLNQVLPKKGAAAGDYDLVLAAQPWRASTSAQFKVDKILEPLSRSLRKGGRLLAVQSYGDDPGLELVNEIWPDENPFQIDRQLLVSTLKEKLGTDGFQFLVDPLDDANSLFEYRMHTLPHELAEAIGTSTLFAAWNAAVYVAQIEEERAEKILTNGDYIEATRRILKKHDGLWFKDESFVVSKLG</sequence>
<evidence type="ECO:0000313" key="1">
    <source>
        <dbReference type="EMBL" id="VAV98485.1"/>
    </source>
</evidence>